<organism evidence="1 2">
    <name type="scientific">Nibribacter ruber</name>
    <dbReference type="NCBI Taxonomy" id="2698458"/>
    <lineage>
        <taxon>Bacteria</taxon>
        <taxon>Pseudomonadati</taxon>
        <taxon>Bacteroidota</taxon>
        <taxon>Cytophagia</taxon>
        <taxon>Cytophagales</taxon>
        <taxon>Hymenobacteraceae</taxon>
        <taxon>Nibribacter</taxon>
    </lineage>
</organism>
<proteinExistence type="predicted"/>
<evidence type="ECO:0000313" key="1">
    <source>
        <dbReference type="EMBL" id="QHL89153.1"/>
    </source>
</evidence>
<dbReference type="AlphaFoldDB" id="A0A6P1P441"/>
<sequence length="181" mass="20576">MKVSIRLISLFCLVLVYQICDGQVIPRGKYVGYESIWVSKGAVSYFFPGIYTKKQTDTTASFGHSNKWFHEVTIDFTADSCIKITKVPIYFMGGIKHYSDSLGGFLTYGCSKTMYYSRQAPENKRGKKFIFGSLTTGKYLKGAGSGVPRYKYVKYDVESVSDGEIRLRTEFGVLEYKRKED</sequence>
<dbReference type="EMBL" id="CP047897">
    <property type="protein sequence ID" value="QHL89153.1"/>
    <property type="molecule type" value="Genomic_DNA"/>
</dbReference>
<dbReference type="KEGG" id="nib:GU926_17630"/>
<gene>
    <name evidence="1" type="ORF">GU926_17630</name>
</gene>
<reference evidence="1 2" key="1">
    <citation type="submission" date="2020-01" db="EMBL/GenBank/DDBJ databases">
        <authorList>
            <person name="Kim M."/>
        </authorList>
    </citation>
    <scope>NUCLEOTIDE SEQUENCE [LARGE SCALE GENOMIC DNA]</scope>
    <source>
        <strain evidence="1 2">BT10</strain>
    </source>
</reference>
<accession>A0A6P1P441</accession>
<name>A0A6P1P441_9BACT</name>
<dbReference type="Proteomes" id="UP000464214">
    <property type="component" value="Chromosome"/>
</dbReference>
<evidence type="ECO:0000313" key="2">
    <source>
        <dbReference type="Proteomes" id="UP000464214"/>
    </source>
</evidence>
<keyword evidence="2" id="KW-1185">Reference proteome</keyword>
<dbReference type="RefSeq" id="WP_160694235.1">
    <property type="nucleotide sequence ID" value="NZ_CP047897.1"/>
</dbReference>
<protein>
    <submittedName>
        <fullName evidence="1">Uncharacterized protein</fullName>
    </submittedName>
</protein>